<keyword evidence="2" id="KW-0472">Membrane</keyword>
<keyword evidence="2" id="KW-0812">Transmembrane</keyword>
<feature type="region of interest" description="Disordered" evidence="1">
    <location>
        <begin position="374"/>
        <end position="427"/>
    </location>
</feature>
<protein>
    <submittedName>
        <fullName evidence="3">Uncharacterized protein YjbI with pentapeptide repeats</fullName>
    </submittedName>
</protein>
<dbReference type="InterPro" id="IPR001646">
    <property type="entry name" value="5peptide_repeat"/>
</dbReference>
<reference evidence="3 4" key="1">
    <citation type="submission" date="2020-08" db="EMBL/GenBank/DDBJ databases">
        <title>Genomic Encyclopedia of Type Strains, Phase IV (KMG-IV): sequencing the most valuable type-strain genomes for metagenomic binning, comparative biology and taxonomic classification.</title>
        <authorList>
            <person name="Goeker M."/>
        </authorList>
    </citation>
    <scope>NUCLEOTIDE SEQUENCE [LARGE SCALE GENOMIC DNA]</scope>
    <source>
        <strain evidence="3 4">DSM 45615</strain>
    </source>
</reference>
<feature type="transmembrane region" description="Helical" evidence="2">
    <location>
        <begin position="490"/>
        <end position="513"/>
    </location>
</feature>
<feature type="transmembrane region" description="Helical" evidence="2">
    <location>
        <begin position="468"/>
        <end position="484"/>
    </location>
</feature>
<sequence length="550" mass="59408">MARTLPLDIDWVTCAAPDCRGAVCAPYDRCMAHLDAAELDSAVRALSPGSGLDLRGVVIDARLLGRVMAALDDGRGRARMGRARFERAEFACDARFCGAVFEGDASFGRARFDRLATFYGARFAGNVAFCEVRFARELSFHDVTVAGHAAFERIVVARDALFGESRFGRTVSFRGARFDGFAAFDQAVFAAGASFRGVRFERAASFRKAVFQGPAGFEATRFGARTYLSPASAGCGLALTGARAAGSLDVQAHGCAIDLRAAQVTGPLTLRLTDGEADLEGTVLRGGGTLTGRGSARVLSLRGVEAERLTLTGVDLSACRFSGLRHPEGVSLSGCVFPTTPKGVRVGLRWPPLRWSSPRRVLADENDWRDWRERQDRRRTRDRQDKRDKRDKRDGRGTRDRRGRRERDLARAEEALSGVRPPAAPPPSAAEELAFLYRGLSKALDDAHTADDFAFGAMEVRRLTSLGAGRWLLAAYWLVCGYGLRMRRALGWSALIAAVAAGFVMVTSASHAVRAPARPSPSSVRTPEVLQGTSVPASPVLGDDYRDGSG</sequence>
<keyword evidence="2" id="KW-1133">Transmembrane helix</keyword>
<dbReference type="EMBL" id="JACHGN010000003">
    <property type="protein sequence ID" value="MBB5132010.1"/>
    <property type="molecule type" value="Genomic_DNA"/>
</dbReference>
<keyword evidence="4" id="KW-1185">Reference proteome</keyword>
<evidence type="ECO:0000313" key="4">
    <source>
        <dbReference type="Proteomes" id="UP000578449"/>
    </source>
</evidence>
<feature type="compositionally biased region" description="Polar residues" evidence="1">
    <location>
        <begin position="520"/>
        <end position="536"/>
    </location>
</feature>
<organism evidence="3 4">
    <name type="scientific">Thermocatellispora tengchongensis</name>
    <dbReference type="NCBI Taxonomy" id="1073253"/>
    <lineage>
        <taxon>Bacteria</taxon>
        <taxon>Bacillati</taxon>
        <taxon>Actinomycetota</taxon>
        <taxon>Actinomycetes</taxon>
        <taxon>Streptosporangiales</taxon>
        <taxon>Streptosporangiaceae</taxon>
        <taxon>Thermocatellispora</taxon>
    </lineage>
</organism>
<evidence type="ECO:0000256" key="2">
    <source>
        <dbReference type="SAM" id="Phobius"/>
    </source>
</evidence>
<dbReference type="RefSeq" id="WP_185048806.1">
    <property type="nucleotide sequence ID" value="NZ_BAABIX010000028.1"/>
</dbReference>
<proteinExistence type="predicted"/>
<comment type="caution">
    <text evidence="3">The sequence shown here is derived from an EMBL/GenBank/DDBJ whole genome shotgun (WGS) entry which is preliminary data.</text>
</comment>
<dbReference type="AlphaFoldDB" id="A0A840P3F7"/>
<feature type="compositionally biased region" description="Basic and acidic residues" evidence="1">
    <location>
        <begin position="382"/>
        <end position="414"/>
    </location>
</feature>
<evidence type="ECO:0000256" key="1">
    <source>
        <dbReference type="SAM" id="MobiDB-lite"/>
    </source>
</evidence>
<dbReference type="Pfam" id="PF13576">
    <property type="entry name" value="Pentapeptide_3"/>
    <property type="match status" value="1"/>
</dbReference>
<feature type="region of interest" description="Disordered" evidence="1">
    <location>
        <begin position="515"/>
        <end position="550"/>
    </location>
</feature>
<accession>A0A840P3F7</accession>
<evidence type="ECO:0000313" key="3">
    <source>
        <dbReference type="EMBL" id="MBB5132010.1"/>
    </source>
</evidence>
<name>A0A840P3F7_9ACTN</name>
<gene>
    <name evidence="3" type="ORF">HNP84_001723</name>
</gene>
<dbReference type="Gene3D" id="2.160.20.80">
    <property type="entry name" value="E3 ubiquitin-protein ligase SopA"/>
    <property type="match status" value="1"/>
</dbReference>
<dbReference type="Proteomes" id="UP000578449">
    <property type="component" value="Unassembled WGS sequence"/>
</dbReference>